<dbReference type="AlphaFoldDB" id="A0A2P6QBZ8"/>
<dbReference type="Pfam" id="PF10536">
    <property type="entry name" value="PMD"/>
    <property type="match status" value="1"/>
</dbReference>
<keyword evidence="3" id="KW-1185">Reference proteome</keyword>
<dbReference type="Proteomes" id="UP000238479">
    <property type="component" value="Chromosome 5"/>
</dbReference>
<accession>A0A2P6QBZ8</accession>
<keyword evidence="2" id="KW-0032">Aminotransferase</keyword>
<dbReference type="Gramene" id="PRQ31706">
    <property type="protein sequence ID" value="PRQ31706"/>
    <property type="gene ID" value="RchiOBHm_Chr5g0038431"/>
</dbReference>
<dbReference type="InterPro" id="IPR044824">
    <property type="entry name" value="MAIN-like"/>
</dbReference>
<dbReference type="EMBL" id="PDCK01000043">
    <property type="protein sequence ID" value="PRQ31706.1"/>
    <property type="molecule type" value="Genomic_DNA"/>
</dbReference>
<feature type="domain" description="Aminotransferase-like plant mobile" evidence="1">
    <location>
        <begin position="13"/>
        <end position="54"/>
    </location>
</feature>
<name>A0A2P6QBZ8_ROSCH</name>
<organism evidence="2 3">
    <name type="scientific">Rosa chinensis</name>
    <name type="common">China rose</name>
    <dbReference type="NCBI Taxonomy" id="74649"/>
    <lineage>
        <taxon>Eukaryota</taxon>
        <taxon>Viridiplantae</taxon>
        <taxon>Streptophyta</taxon>
        <taxon>Embryophyta</taxon>
        <taxon>Tracheophyta</taxon>
        <taxon>Spermatophyta</taxon>
        <taxon>Magnoliopsida</taxon>
        <taxon>eudicotyledons</taxon>
        <taxon>Gunneridae</taxon>
        <taxon>Pentapetalae</taxon>
        <taxon>rosids</taxon>
        <taxon>fabids</taxon>
        <taxon>Rosales</taxon>
        <taxon>Rosaceae</taxon>
        <taxon>Rosoideae</taxon>
        <taxon>Rosoideae incertae sedis</taxon>
        <taxon>Rosa</taxon>
    </lineage>
</organism>
<keyword evidence="2" id="KW-0808">Transferase</keyword>
<gene>
    <name evidence="2" type="ORF">RchiOBHm_Chr5g0038431</name>
</gene>
<evidence type="ECO:0000259" key="1">
    <source>
        <dbReference type="Pfam" id="PF10536"/>
    </source>
</evidence>
<dbReference type="InterPro" id="IPR019557">
    <property type="entry name" value="AminoTfrase-like_pln_mobile"/>
</dbReference>
<proteinExistence type="predicted"/>
<reference evidence="2 3" key="1">
    <citation type="journal article" date="2018" name="Nat. Genet.">
        <title>The Rosa genome provides new insights in the design of modern roses.</title>
        <authorList>
            <person name="Bendahmane M."/>
        </authorList>
    </citation>
    <scope>NUCLEOTIDE SEQUENCE [LARGE SCALE GENOMIC DNA]</scope>
    <source>
        <strain evidence="3">cv. Old Blush</strain>
    </source>
</reference>
<dbReference type="GO" id="GO:0008483">
    <property type="term" value="F:transaminase activity"/>
    <property type="evidence" value="ECO:0007669"/>
    <property type="project" value="UniProtKB-KW"/>
</dbReference>
<sequence>MASLHQTTWKRAGIHEAIINSTFEFKRKTNLVYGLSEKWCCETNTFIFPWGEATNVIGGYDGFGRLLGFGRLCFQFT</sequence>
<dbReference type="PANTHER" id="PTHR46033">
    <property type="entry name" value="PROTEIN MAIN-LIKE 2"/>
    <property type="match status" value="1"/>
</dbReference>
<dbReference type="GO" id="GO:0010073">
    <property type="term" value="P:meristem maintenance"/>
    <property type="evidence" value="ECO:0007669"/>
    <property type="project" value="InterPro"/>
</dbReference>
<evidence type="ECO:0000313" key="2">
    <source>
        <dbReference type="EMBL" id="PRQ31706.1"/>
    </source>
</evidence>
<comment type="caution">
    <text evidence="2">The sequence shown here is derived from an EMBL/GenBank/DDBJ whole genome shotgun (WGS) entry which is preliminary data.</text>
</comment>
<dbReference type="STRING" id="74649.A0A2P6QBZ8"/>
<protein>
    <submittedName>
        <fullName evidence="2">Putative aminotransferase-like, plant mobile domain-containing protein</fullName>
    </submittedName>
</protein>
<evidence type="ECO:0000313" key="3">
    <source>
        <dbReference type="Proteomes" id="UP000238479"/>
    </source>
</evidence>
<dbReference type="PANTHER" id="PTHR46033:SF67">
    <property type="entry name" value="AMINOTRANSFERASE-LIKE, PLANT MOBILE DOMAIN FAMILY PROTEIN"/>
    <property type="match status" value="1"/>
</dbReference>